<name>A0A5B8G253_9RHOB</name>
<sequence length="484" mass="50887">MIALTVPKSPPASPSGARARVTALFLIAVMGLELAARATDTEGLRHAVYAAMLCLLPVAANRFGLREAYLLTLCALLTVLIVLRVDAAAEAILSALDQAAFLMAFVLLLGLIQEAALTSPTVAACGRYLTRQPTGRRFLALYAGSNIMAVLFNLGTVSLIAPLIRRGVEEVAPGDPFNPVRERRQLSAMLRGFAWSVIWSPTAVAPLALMTLIPGIDRGRWIVLGLAISTLMMFVGWAEDQARWHRTQVRARGNAPAITRAPPFPIRDFAAFFGICVILFGMSFFFAEVTGNSVIFGLMITAPLLMTGWILLQNGGLGAVSRQRTSARLATILGPGFAAAAPVAVTLASSGYLGRAAAVLIPAQELAEALGLEALPGWVFLTGCALAVVALSQLALSPIMMAVFFGSLLGALPVLPADPTLTALALSCGWSLAMTSSPFATVVLLSAKATGQTGRTMTWSWNGTFTIVSVVVLAAIFFAFTGGA</sequence>
<feature type="transmembrane region" description="Helical" evidence="1">
    <location>
        <begin position="374"/>
        <end position="392"/>
    </location>
</feature>
<dbReference type="KEGG" id="ppru:FDP22_19085"/>
<geneLocation type="plasmid" evidence="3">
    <name>pd4m1a</name>
</geneLocation>
<gene>
    <name evidence="2" type="ORF">FDP22_19085</name>
</gene>
<reference evidence="2 3" key="1">
    <citation type="submission" date="2019-06" db="EMBL/GenBank/DDBJ databases">
        <title>Genome sequence of Rhodobacteraceae bacterium D4M1.</title>
        <authorList>
            <person name="Cao J."/>
        </authorList>
    </citation>
    <scope>NUCLEOTIDE SEQUENCE [LARGE SCALE GENOMIC DNA]</scope>
    <source>
        <strain evidence="2 3">D4M1</strain>
        <plasmid evidence="3">pd4m1a</plasmid>
    </source>
</reference>
<feature type="transmembrane region" description="Helical" evidence="1">
    <location>
        <begin position="193"/>
        <end position="213"/>
    </location>
</feature>
<keyword evidence="1" id="KW-0812">Transmembrane</keyword>
<evidence type="ECO:0000313" key="3">
    <source>
        <dbReference type="Proteomes" id="UP000305888"/>
    </source>
</evidence>
<feature type="transmembrane region" description="Helical" evidence="1">
    <location>
        <begin position="139"/>
        <end position="161"/>
    </location>
</feature>
<keyword evidence="1" id="KW-0472">Membrane</keyword>
<feature type="transmembrane region" description="Helical" evidence="1">
    <location>
        <begin position="99"/>
        <end position="119"/>
    </location>
</feature>
<feature type="transmembrane region" description="Helical" evidence="1">
    <location>
        <begin position="269"/>
        <end position="287"/>
    </location>
</feature>
<feature type="transmembrane region" description="Helical" evidence="1">
    <location>
        <begin position="69"/>
        <end position="87"/>
    </location>
</feature>
<keyword evidence="3" id="KW-1185">Reference proteome</keyword>
<evidence type="ECO:0008006" key="4">
    <source>
        <dbReference type="Google" id="ProtNLM"/>
    </source>
</evidence>
<dbReference type="OrthoDB" id="7832851at2"/>
<proteinExistence type="predicted"/>
<keyword evidence="2" id="KW-0614">Plasmid</keyword>
<feature type="transmembrane region" description="Helical" evidence="1">
    <location>
        <begin position="219"/>
        <end position="238"/>
    </location>
</feature>
<dbReference type="Proteomes" id="UP000305888">
    <property type="component" value="Plasmid pD4M1A"/>
</dbReference>
<dbReference type="AlphaFoldDB" id="A0A5B8G253"/>
<organism evidence="2 3">
    <name type="scientific">Paroceanicella profunda</name>
    <dbReference type="NCBI Taxonomy" id="2579971"/>
    <lineage>
        <taxon>Bacteria</taxon>
        <taxon>Pseudomonadati</taxon>
        <taxon>Pseudomonadota</taxon>
        <taxon>Alphaproteobacteria</taxon>
        <taxon>Rhodobacterales</taxon>
        <taxon>Paracoccaceae</taxon>
        <taxon>Paroceanicella</taxon>
    </lineage>
</organism>
<dbReference type="RefSeq" id="WP_138573625.1">
    <property type="nucleotide sequence ID" value="NZ_CP040819.1"/>
</dbReference>
<feature type="transmembrane region" description="Helical" evidence="1">
    <location>
        <begin position="332"/>
        <end position="354"/>
    </location>
</feature>
<feature type="transmembrane region" description="Helical" evidence="1">
    <location>
        <begin position="293"/>
        <end position="312"/>
    </location>
</feature>
<feature type="transmembrane region" description="Helical" evidence="1">
    <location>
        <begin position="423"/>
        <end position="447"/>
    </location>
</feature>
<accession>A0A5B8G253</accession>
<keyword evidence="1" id="KW-1133">Transmembrane helix</keyword>
<protein>
    <recommendedName>
        <fullName evidence="4">C4-dicarboxylate ABC transporter</fullName>
    </recommendedName>
</protein>
<dbReference type="EMBL" id="CP040819">
    <property type="protein sequence ID" value="QDL93980.1"/>
    <property type="molecule type" value="Genomic_DNA"/>
</dbReference>
<evidence type="ECO:0000256" key="1">
    <source>
        <dbReference type="SAM" id="Phobius"/>
    </source>
</evidence>
<evidence type="ECO:0000313" key="2">
    <source>
        <dbReference type="EMBL" id="QDL93980.1"/>
    </source>
</evidence>
<feature type="transmembrane region" description="Helical" evidence="1">
    <location>
        <begin position="459"/>
        <end position="480"/>
    </location>
</feature>